<dbReference type="EMBL" id="CM039439">
    <property type="protein sequence ID" value="KAI4296307.1"/>
    <property type="molecule type" value="Genomic_DNA"/>
</dbReference>
<sequence length="240" mass="26764">MLSDPLAHQITRDFPNLNECHACGFEVDVCNGRMRLELDPAMNGPPRNSKTCYLSNSINIDIPKIRASGINSSCKTSDSRGPSCFRKHEVSDDNKLSEDCGKYEFEPSVCISALDRDSSTDMNHLGEERANDMRGSPKNVDSIGEFDAEGDTGKELLNEGDGSCSNRLIHLGREDSRVDLYLKQGDSALHVEERCNGQPDRYFLKYRRRGCRLKSIPDRKPKILYNGIRLESQGSAAGFP</sequence>
<gene>
    <name evidence="1" type="ORF">L6164_036275</name>
</gene>
<reference evidence="1 2" key="1">
    <citation type="journal article" date="2022" name="DNA Res.">
        <title>Chromosomal-level genome assembly of the orchid tree Bauhinia variegata (Leguminosae; Cercidoideae) supports the allotetraploid origin hypothesis of Bauhinia.</title>
        <authorList>
            <person name="Zhong Y."/>
            <person name="Chen Y."/>
            <person name="Zheng D."/>
            <person name="Pang J."/>
            <person name="Liu Y."/>
            <person name="Luo S."/>
            <person name="Meng S."/>
            <person name="Qian L."/>
            <person name="Wei D."/>
            <person name="Dai S."/>
            <person name="Zhou R."/>
        </authorList>
    </citation>
    <scope>NUCLEOTIDE SEQUENCE [LARGE SCALE GENOMIC DNA]</scope>
    <source>
        <strain evidence="1">BV-YZ2020</strain>
    </source>
</reference>
<protein>
    <submittedName>
        <fullName evidence="1">Uncharacterized protein</fullName>
    </submittedName>
</protein>
<dbReference type="Proteomes" id="UP000828941">
    <property type="component" value="Chromosome 14"/>
</dbReference>
<name>A0ACB9KHB5_BAUVA</name>
<accession>A0ACB9KHB5</accession>
<evidence type="ECO:0000313" key="1">
    <source>
        <dbReference type="EMBL" id="KAI4296307.1"/>
    </source>
</evidence>
<organism evidence="1 2">
    <name type="scientific">Bauhinia variegata</name>
    <name type="common">Purple orchid tree</name>
    <name type="synonym">Phanera variegata</name>
    <dbReference type="NCBI Taxonomy" id="167791"/>
    <lineage>
        <taxon>Eukaryota</taxon>
        <taxon>Viridiplantae</taxon>
        <taxon>Streptophyta</taxon>
        <taxon>Embryophyta</taxon>
        <taxon>Tracheophyta</taxon>
        <taxon>Spermatophyta</taxon>
        <taxon>Magnoliopsida</taxon>
        <taxon>eudicotyledons</taxon>
        <taxon>Gunneridae</taxon>
        <taxon>Pentapetalae</taxon>
        <taxon>rosids</taxon>
        <taxon>fabids</taxon>
        <taxon>Fabales</taxon>
        <taxon>Fabaceae</taxon>
        <taxon>Cercidoideae</taxon>
        <taxon>Cercideae</taxon>
        <taxon>Bauhiniinae</taxon>
        <taxon>Bauhinia</taxon>
    </lineage>
</organism>
<keyword evidence="2" id="KW-1185">Reference proteome</keyword>
<comment type="caution">
    <text evidence="1">The sequence shown here is derived from an EMBL/GenBank/DDBJ whole genome shotgun (WGS) entry which is preliminary data.</text>
</comment>
<evidence type="ECO:0000313" key="2">
    <source>
        <dbReference type="Proteomes" id="UP000828941"/>
    </source>
</evidence>
<proteinExistence type="predicted"/>